<feature type="domain" description="DUF4332" evidence="3">
    <location>
        <begin position="389"/>
        <end position="512"/>
    </location>
</feature>
<dbReference type="AlphaFoldDB" id="A0A399RK92"/>
<dbReference type="Proteomes" id="UP000266385">
    <property type="component" value="Unassembled WGS sequence"/>
</dbReference>
<evidence type="ECO:0000259" key="2">
    <source>
        <dbReference type="Pfam" id="PF00882"/>
    </source>
</evidence>
<reference evidence="4 5" key="1">
    <citation type="submission" date="2018-08" db="EMBL/GenBank/DDBJ databases">
        <title>Henriciella mobilis sp. nov., isolated from seawater.</title>
        <authorList>
            <person name="Cheng H."/>
            <person name="Wu Y.-H."/>
            <person name="Xu X.-W."/>
            <person name="Guo L.-L."/>
        </authorList>
    </citation>
    <scope>NUCLEOTIDE SEQUENCE [LARGE SCALE GENOMIC DNA]</scope>
    <source>
        <strain evidence="4 5">JN25</strain>
    </source>
</reference>
<sequence>MANLLRNVITAHHCRSTHHFIVMDALGLLDGKDADGWHDLMLSEHASLLAGAKAPDTEFKDFRNHVLHVSEGEWGGARDAAAEWYGKAVGALREKKWSHAAYALGVLSHYYADPIQPFHTGQSEEEGAIHRALEWSIAKSRAEIVRRIELKGYPDIGAGMGSGFVSDMVLAGAQRSHPHYQDFIDHYDIHVGAKNPPAGLDETLLEIISDLVAYATKGMSVLFSRAFAEAAVTPKKVNITVRGYLATLDIPVQWVTKKMENAADRKTVAAMYKELTETGKVVKTLPDDDKAIRAMHAKTVLRVPLKELDAKPLAPLGSKHVPRAAMPETATGSQDATRASAPPKPSAAVENAVAETPEASPAPKAPARAEPDMAEDSRLTLDSDVVDAPSIGKKTAARLNAIGIETIRDLMGIDPVTTAEALDVGHITAETVLDWQDQTALKMALPSLRVHDVQLLVGAGFRSIDDVAEARAGELFAAAKAHFEKPETRRIINDNNAPDPEEVLHWIELAKEAV</sequence>
<evidence type="ECO:0000256" key="1">
    <source>
        <dbReference type="SAM" id="MobiDB-lite"/>
    </source>
</evidence>
<feature type="domain" description="Phospholipase C/D" evidence="2">
    <location>
        <begin position="17"/>
        <end position="138"/>
    </location>
</feature>
<dbReference type="Gene3D" id="1.10.575.10">
    <property type="entry name" value="P1 Nuclease"/>
    <property type="match status" value="1"/>
</dbReference>
<dbReference type="InterPro" id="IPR008947">
    <property type="entry name" value="PLipase_C/P1_nuclease_dom_sf"/>
</dbReference>
<dbReference type="EMBL" id="QWFX01000006">
    <property type="protein sequence ID" value="RIJ30262.1"/>
    <property type="molecule type" value="Genomic_DNA"/>
</dbReference>
<name>A0A399RK92_9PROT</name>
<dbReference type="Gene3D" id="1.10.150.20">
    <property type="entry name" value="5' to 3' exonuclease, C-terminal subdomain"/>
    <property type="match status" value="1"/>
</dbReference>
<gene>
    <name evidence="4" type="ORF">D1223_06340</name>
</gene>
<keyword evidence="5" id="KW-1185">Reference proteome</keyword>
<dbReference type="InterPro" id="IPR029002">
    <property type="entry name" value="PLPC/GPLD1"/>
</dbReference>
<comment type="caution">
    <text evidence="4">The sequence shown here is derived from an EMBL/GenBank/DDBJ whole genome shotgun (WGS) entry which is preliminary data.</text>
</comment>
<dbReference type="SUPFAM" id="SSF48537">
    <property type="entry name" value="Phospholipase C/P1 nuclease"/>
    <property type="match status" value="1"/>
</dbReference>
<dbReference type="CDD" id="cd10981">
    <property type="entry name" value="ZnPC_S1P1"/>
    <property type="match status" value="1"/>
</dbReference>
<dbReference type="Pfam" id="PF00882">
    <property type="entry name" value="Zn_dep_PLPC"/>
    <property type="match status" value="1"/>
</dbReference>
<feature type="region of interest" description="Disordered" evidence="1">
    <location>
        <begin position="314"/>
        <end position="377"/>
    </location>
</feature>
<dbReference type="Pfam" id="PF14229">
    <property type="entry name" value="DUF4332"/>
    <property type="match status" value="1"/>
</dbReference>
<dbReference type="OrthoDB" id="268732at2"/>
<feature type="compositionally biased region" description="Basic and acidic residues" evidence="1">
    <location>
        <begin position="367"/>
        <end position="377"/>
    </location>
</feature>
<evidence type="ECO:0000313" key="5">
    <source>
        <dbReference type="Proteomes" id="UP000266385"/>
    </source>
</evidence>
<evidence type="ECO:0000259" key="3">
    <source>
        <dbReference type="Pfam" id="PF14229"/>
    </source>
</evidence>
<accession>A0A399RK92</accession>
<protein>
    <submittedName>
        <fullName evidence="4">DUF4332 domain-containing protein</fullName>
    </submittedName>
</protein>
<evidence type="ECO:0000313" key="4">
    <source>
        <dbReference type="EMBL" id="RIJ30262.1"/>
    </source>
</evidence>
<dbReference type="InterPro" id="IPR025567">
    <property type="entry name" value="DUF4332"/>
</dbReference>
<dbReference type="RefSeq" id="WP_119375582.1">
    <property type="nucleotide sequence ID" value="NZ_QWFX01000006.1"/>
</dbReference>
<dbReference type="GO" id="GO:0016788">
    <property type="term" value="F:hydrolase activity, acting on ester bonds"/>
    <property type="evidence" value="ECO:0007669"/>
    <property type="project" value="InterPro"/>
</dbReference>
<organism evidence="4 5">
    <name type="scientific">Henriciella mobilis</name>
    <dbReference type="NCBI Taxonomy" id="2305467"/>
    <lineage>
        <taxon>Bacteria</taxon>
        <taxon>Pseudomonadati</taxon>
        <taxon>Pseudomonadota</taxon>
        <taxon>Alphaproteobacteria</taxon>
        <taxon>Hyphomonadales</taxon>
        <taxon>Hyphomonadaceae</taxon>
        <taxon>Henriciella</taxon>
    </lineage>
</organism>
<proteinExistence type="predicted"/>